<dbReference type="Gene3D" id="3.30.70.100">
    <property type="match status" value="1"/>
</dbReference>
<keyword evidence="2" id="KW-1185">Reference proteome</keyword>
<dbReference type="InterPro" id="IPR011008">
    <property type="entry name" value="Dimeric_a/b-barrel"/>
</dbReference>
<dbReference type="RefSeq" id="WP_265680855.1">
    <property type="nucleotide sequence ID" value="NZ_CP120863.1"/>
</dbReference>
<evidence type="ECO:0008006" key="3">
    <source>
        <dbReference type="Google" id="ProtNLM"/>
    </source>
</evidence>
<reference evidence="1 2" key="1">
    <citation type="submission" date="2023-03" db="EMBL/GenBank/DDBJ databases">
        <title>Roseibium porphyridii sp. nov. and Roseibium rhodosorbium sp. nov. isolated from marine algae, Porphyridium cruentum and Rhodosorus marinus, respectively.</title>
        <authorList>
            <person name="Lee M.W."/>
            <person name="Choi B.J."/>
            <person name="Lee J.K."/>
            <person name="Choi D.G."/>
            <person name="Baek J.H."/>
            <person name="Bayburt H."/>
            <person name="Kim J.M."/>
            <person name="Han D.M."/>
            <person name="Kim K.H."/>
            <person name="Jeon C.O."/>
        </authorList>
    </citation>
    <scope>NUCLEOTIDE SEQUENCE [LARGE SCALE GENOMIC DNA]</scope>
    <source>
        <strain evidence="1 2">KMA01</strain>
    </source>
</reference>
<gene>
    <name evidence="1" type="ORF">K1718_21905</name>
</gene>
<accession>A0ABY8F1X7</accession>
<proteinExistence type="predicted"/>
<evidence type="ECO:0000313" key="1">
    <source>
        <dbReference type="EMBL" id="WFE88789.1"/>
    </source>
</evidence>
<sequence length="116" mass="13167">MTSNKTQQGPILRLFQARVKDGKEKSLLAQFATTSAEVVRSEPGNKGFFFGREVSVEENRLIFASLWSDMTSVKQRFGDQWDQSFLPEGYDDLIEEHSIQHIDLSSGWFVPPGEPD</sequence>
<evidence type="ECO:0000313" key="2">
    <source>
        <dbReference type="Proteomes" id="UP001209803"/>
    </source>
</evidence>
<dbReference type="EMBL" id="CP120863">
    <property type="protein sequence ID" value="WFE88789.1"/>
    <property type="molecule type" value="Genomic_DNA"/>
</dbReference>
<name>A0ABY8F1X7_9HYPH</name>
<protein>
    <recommendedName>
        <fullName evidence="3">ABM domain-containing protein</fullName>
    </recommendedName>
</protein>
<organism evidence="1 2">
    <name type="scientific">Roseibium porphyridii</name>
    <dbReference type="NCBI Taxonomy" id="2866279"/>
    <lineage>
        <taxon>Bacteria</taxon>
        <taxon>Pseudomonadati</taxon>
        <taxon>Pseudomonadota</taxon>
        <taxon>Alphaproteobacteria</taxon>
        <taxon>Hyphomicrobiales</taxon>
        <taxon>Stappiaceae</taxon>
        <taxon>Roseibium</taxon>
    </lineage>
</organism>
<dbReference type="Proteomes" id="UP001209803">
    <property type="component" value="Chromosome"/>
</dbReference>
<dbReference type="SUPFAM" id="SSF54909">
    <property type="entry name" value="Dimeric alpha+beta barrel"/>
    <property type="match status" value="1"/>
</dbReference>